<evidence type="ECO:0000256" key="1">
    <source>
        <dbReference type="ARBA" id="ARBA00022837"/>
    </source>
</evidence>
<dbReference type="EMBL" id="MVGT01000732">
    <property type="protein sequence ID" value="OVA15806.1"/>
    <property type="molecule type" value="Genomic_DNA"/>
</dbReference>
<dbReference type="OrthoDB" id="1914225at2759"/>
<dbReference type="SUPFAM" id="SSF47473">
    <property type="entry name" value="EF-hand"/>
    <property type="match status" value="1"/>
</dbReference>
<dbReference type="STRING" id="56857.A0A200QZB4"/>
<dbReference type="GO" id="GO:0005509">
    <property type="term" value="F:calcium ion binding"/>
    <property type="evidence" value="ECO:0007669"/>
    <property type="project" value="InterPro"/>
</dbReference>
<keyword evidence="4" id="KW-1185">Reference proteome</keyword>
<name>A0A200QZB4_MACCD</name>
<comment type="caution">
    <text evidence="3">The sequence shown here is derived from an EMBL/GenBank/DDBJ whole genome shotgun (WGS) entry which is preliminary data.</text>
</comment>
<protein>
    <submittedName>
        <fullName evidence="3">EF-hand domain</fullName>
    </submittedName>
</protein>
<dbReference type="PROSITE" id="PS50222">
    <property type="entry name" value="EF_HAND_2"/>
    <property type="match status" value="1"/>
</dbReference>
<feature type="domain" description="EF-hand" evidence="2">
    <location>
        <begin position="2"/>
        <end position="37"/>
    </location>
</feature>
<dbReference type="OMA" id="FRSCDIN"/>
<dbReference type="Pfam" id="PF13405">
    <property type="entry name" value="EF-hand_6"/>
    <property type="match status" value="1"/>
</dbReference>
<dbReference type="InterPro" id="IPR018247">
    <property type="entry name" value="EF_Hand_1_Ca_BS"/>
</dbReference>
<dbReference type="CDD" id="cd00051">
    <property type="entry name" value="EFh"/>
    <property type="match status" value="1"/>
</dbReference>
<dbReference type="InParanoid" id="A0A200QZB4"/>
<evidence type="ECO:0000313" key="3">
    <source>
        <dbReference type="EMBL" id="OVA15806.1"/>
    </source>
</evidence>
<proteinExistence type="predicted"/>
<keyword evidence="1" id="KW-0106">Calcium</keyword>
<dbReference type="InterPro" id="IPR011992">
    <property type="entry name" value="EF-hand-dom_pair"/>
</dbReference>
<dbReference type="InterPro" id="IPR002048">
    <property type="entry name" value="EF_hand_dom"/>
</dbReference>
<organism evidence="3 4">
    <name type="scientific">Macleaya cordata</name>
    <name type="common">Five-seeded plume-poppy</name>
    <name type="synonym">Bocconia cordata</name>
    <dbReference type="NCBI Taxonomy" id="56857"/>
    <lineage>
        <taxon>Eukaryota</taxon>
        <taxon>Viridiplantae</taxon>
        <taxon>Streptophyta</taxon>
        <taxon>Embryophyta</taxon>
        <taxon>Tracheophyta</taxon>
        <taxon>Spermatophyta</taxon>
        <taxon>Magnoliopsida</taxon>
        <taxon>Ranunculales</taxon>
        <taxon>Papaveraceae</taxon>
        <taxon>Papaveroideae</taxon>
        <taxon>Macleaya</taxon>
    </lineage>
</organism>
<sequence length="80" mass="9638">MMSLEQFREWFKRIDTNGDGRISKQELEEALRKLGIWFPRWRARRANDHSDKNHNGLVDGDLEIIELLEYVKKRWGIDIP</sequence>
<accession>A0A200QZB4</accession>
<dbReference type="Gene3D" id="1.10.238.10">
    <property type="entry name" value="EF-hand"/>
    <property type="match status" value="1"/>
</dbReference>
<reference evidence="3 4" key="1">
    <citation type="journal article" date="2017" name="Mol. Plant">
        <title>The Genome of Medicinal Plant Macleaya cordata Provides New Insights into Benzylisoquinoline Alkaloids Metabolism.</title>
        <authorList>
            <person name="Liu X."/>
            <person name="Liu Y."/>
            <person name="Huang P."/>
            <person name="Ma Y."/>
            <person name="Qing Z."/>
            <person name="Tang Q."/>
            <person name="Cao H."/>
            <person name="Cheng P."/>
            <person name="Zheng Y."/>
            <person name="Yuan Z."/>
            <person name="Zhou Y."/>
            <person name="Liu J."/>
            <person name="Tang Z."/>
            <person name="Zhuo Y."/>
            <person name="Zhang Y."/>
            <person name="Yu L."/>
            <person name="Huang J."/>
            <person name="Yang P."/>
            <person name="Peng Q."/>
            <person name="Zhang J."/>
            <person name="Jiang W."/>
            <person name="Zhang Z."/>
            <person name="Lin K."/>
            <person name="Ro D.K."/>
            <person name="Chen X."/>
            <person name="Xiong X."/>
            <person name="Shang Y."/>
            <person name="Huang S."/>
            <person name="Zeng J."/>
        </authorList>
    </citation>
    <scope>NUCLEOTIDE SEQUENCE [LARGE SCALE GENOMIC DNA]</scope>
    <source>
        <strain evidence="4">cv. BLH2017</strain>
        <tissue evidence="3">Root</tissue>
    </source>
</reference>
<dbReference type="AlphaFoldDB" id="A0A200QZB4"/>
<evidence type="ECO:0000313" key="4">
    <source>
        <dbReference type="Proteomes" id="UP000195402"/>
    </source>
</evidence>
<evidence type="ECO:0000259" key="2">
    <source>
        <dbReference type="PROSITE" id="PS50222"/>
    </source>
</evidence>
<dbReference type="Proteomes" id="UP000195402">
    <property type="component" value="Unassembled WGS sequence"/>
</dbReference>
<gene>
    <name evidence="3" type="ORF">BVC80_1825g46</name>
</gene>
<dbReference type="SMART" id="SM00054">
    <property type="entry name" value="EFh"/>
    <property type="match status" value="1"/>
</dbReference>
<dbReference type="PROSITE" id="PS00018">
    <property type="entry name" value="EF_HAND_1"/>
    <property type="match status" value="1"/>
</dbReference>